<dbReference type="AlphaFoldDB" id="A0A9P8YFT0"/>
<accession>A0A9P8YFT0</accession>
<reference evidence="1" key="1">
    <citation type="journal article" date="2021" name="Nat. Commun.">
        <title>Genetic determinants of endophytism in the Arabidopsis root mycobiome.</title>
        <authorList>
            <person name="Mesny F."/>
            <person name="Miyauchi S."/>
            <person name="Thiergart T."/>
            <person name="Pickel B."/>
            <person name="Atanasova L."/>
            <person name="Karlsson M."/>
            <person name="Huettel B."/>
            <person name="Barry K.W."/>
            <person name="Haridas S."/>
            <person name="Chen C."/>
            <person name="Bauer D."/>
            <person name="Andreopoulos W."/>
            <person name="Pangilinan J."/>
            <person name="LaButti K."/>
            <person name="Riley R."/>
            <person name="Lipzen A."/>
            <person name="Clum A."/>
            <person name="Drula E."/>
            <person name="Henrissat B."/>
            <person name="Kohler A."/>
            <person name="Grigoriev I.V."/>
            <person name="Martin F.M."/>
            <person name="Hacquard S."/>
        </authorList>
    </citation>
    <scope>NUCLEOTIDE SEQUENCE</scope>
    <source>
        <strain evidence="1">MPI-CAGE-CH-0230</strain>
    </source>
</reference>
<evidence type="ECO:0000313" key="1">
    <source>
        <dbReference type="EMBL" id="KAH7037194.1"/>
    </source>
</evidence>
<dbReference type="OrthoDB" id="10617926at2759"/>
<keyword evidence="2" id="KW-1185">Reference proteome</keyword>
<name>A0A9P8YFT0_9PEZI</name>
<protein>
    <submittedName>
        <fullName evidence="1">Uncharacterized protein</fullName>
    </submittedName>
</protein>
<evidence type="ECO:0000313" key="2">
    <source>
        <dbReference type="Proteomes" id="UP000756346"/>
    </source>
</evidence>
<dbReference type="Proteomes" id="UP000756346">
    <property type="component" value="Unassembled WGS sequence"/>
</dbReference>
<sequence>MRLLLLLLPQITNPFTYYKTSLAESTLRFRDDYRILHFKYRVLLQNLSLQQPSLASRSSTRASSHRFSISALAPRASSTETHPLLQHCIPALFTMQLSTLITAALLPAAAFADVVYSTSTSTTTLTHYITLQKVSTSTAFTSYAVNTTSQSYYPTGSWSSASITLPTSTSTTTKGPTTTPSVAPTNGAGVLGTAHVVIAGIAGMAVAAML</sequence>
<gene>
    <name evidence="1" type="ORF">B0I36DRAFT_358930</name>
</gene>
<dbReference type="RefSeq" id="XP_046016315.1">
    <property type="nucleotide sequence ID" value="XM_046158043.1"/>
</dbReference>
<organism evidence="1 2">
    <name type="scientific">Microdochium trichocladiopsis</name>
    <dbReference type="NCBI Taxonomy" id="1682393"/>
    <lineage>
        <taxon>Eukaryota</taxon>
        <taxon>Fungi</taxon>
        <taxon>Dikarya</taxon>
        <taxon>Ascomycota</taxon>
        <taxon>Pezizomycotina</taxon>
        <taxon>Sordariomycetes</taxon>
        <taxon>Xylariomycetidae</taxon>
        <taxon>Xylariales</taxon>
        <taxon>Microdochiaceae</taxon>
        <taxon>Microdochium</taxon>
    </lineage>
</organism>
<proteinExistence type="predicted"/>
<dbReference type="EMBL" id="JAGTJQ010000002">
    <property type="protein sequence ID" value="KAH7037194.1"/>
    <property type="molecule type" value="Genomic_DNA"/>
</dbReference>
<comment type="caution">
    <text evidence="1">The sequence shown here is derived from an EMBL/GenBank/DDBJ whole genome shotgun (WGS) entry which is preliminary data.</text>
</comment>
<dbReference type="GeneID" id="70187589"/>